<sequence length="363" mass="39992">MYQDGGGSVLIVGATGVVGRAALEIYESDDSWDVSVLSRKKPSSATAAKWLGADLEDMDALTHALIGAGPFTHIVYAALQEEAALVDGWTSVSQISRNAGMLQNLLEALSVCGLRFSHLTLLQGTKAYGVHHGPYKMPAKESDPRFIASNFYYDQEDIALAKAKEHGFHITILRPQIVCGFALGNPMNAVTAIGVYGAICRELDQPFRFPGGHTCLQEAVDARLLGRAIKWAGSETLCRGETYNIANGDCFSWPTLWPEFARQLGVEAGIAHSFSLAEVMSDKQPVWDKIVRKHALVPHTYDEIVSSWQFMDYLLRHGKAYPHHSIVSTIKARKHGFHDCVDTEEMFRTLFAELQSSKILPAR</sequence>
<dbReference type="SUPFAM" id="SSF51735">
    <property type="entry name" value="NAD(P)-binding Rossmann-fold domains"/>
    <property type="match status" value="1"/>
</dbReference>
<evidence type="ECO:0000313" key="3">
    <source>
        <dbReference type="Proteomes" id="UP001230207"/>
    </source>
</evidence>
<accession>A0ABU0BZ88</accession>
<reference evidence="2 3" key="1">
    <citation type="submission" date="2023-07" db="EMBL/GenBank/DDBJ databases">
        <title>Genomic Encyclopedia of Type Strains, Phase IV (KMG-IV): sequencing the most valuable type-strain genomes for metagenomic binning, comparative biology and taxonomic classification.</title>
        <authorList>
            <person name="Goeker M."/>
        </authorList>
    </citation>
    <scope>NUCLEOTIDE SEQUENCE [LARGE SCALE GENOMIC DNA]</scope>
    <source>
        <strain evidence="2 3">DSM 1112</strain>
    </source>
</reference>
<dbReference type="InterPro" id="IPR036291">
    <property type="entry name" value="NAD(P)-bd_dom_sf"/>
</dbReference>
<dbReference type="EMBL" id="JAUSVF010000003">
    <property type="protein sequence ID" value="MDQ0323282.1"/>
    <property type="molecule type" value="Genomic_DNA"/>
</dbReference>
<comment type="caution">
    <text evidence="2">The sequence shown here is derived from an EMBL/GenBank/DDBJ whole genome shotgun (WGS) entry which is preliminary data.</text>
</comment>
<dbReference type="Gene3D" id="3.40.50.720">
    <property type="entry name" value="NAD(P)-binding Rossmann-like Domain"/>
    <property type="match status" value="1"/>
</dbReference>
<organism evidence="2 3">
    <name type="scientific">Pararhizobium capsulatum DSM 1112</name>
    <dbReference type="NCBI Taxonomy" id="1121113"/>
    <lineage>
        <taxon>Bacteria</taxon>
        <taxon>Pseudomonadati</taxon>
        <taxon>Pseudomonadota</taxon>
        <taxon>Alphaproteobacteria</taxon>
        <taxon>Hyphomicrobiales</taxon>
        <taxon>Rhizobiaceae</taxon>
        <taxon>Rhizobium/Agrobacterium group</taxon>
        <taxon>Pararhizobium</taxon>
    </lineage>
</organism>
<dbReference type="Proteomes" id="UP001230207">
    <property type="component" value="Unassembled WGS sequence"/>
</dbReference>
<gene>
    <name evidence="2" type="ORF">QO002_005488</name>
</gene>
<feature type="domain" description="NAD-dependent epimerase/dehydratase" evidence="1">
    <location>
        <begin position="9"/>
        <end position="189"/>
    </location>
</feature>
<dbReference type="Pfam" id="PF01370">
    <property type="entry name" value="Epimerase"/>
    <property type="match status" value="1"/>
</dbReference>
<dbReference type="InterPro" id="IPR001509">
    <property type="entry name" value="Epimerase_deHydtase"/>
</dbReference>
<evidence type="ECO:0000259" key="1">
    <source>
        <dbReference type="Pfam" id="PF01370"/>
    </source>
</evidence>
<dbReference type="PANTHER" id="PTHR32487">
    <property type="entry name" value="3-OXO-DELTA(4,5)-STEROID 5-BETA-REDUCTASE"/>
    <property type="match status" value="1"/>
</dbReference>
<protein>
    <submittedName>
        <fullName evidence="2">Nucleoside-diphosphate-sugar epimerase</fullName>
    </submittedName>
</protein>
<evidence type="ECO:0000313" key="2">
    <source>
        <dbReference type="EMBL" id="MDQ0323282.1"/>
    </source>
</evidence>
<keyword evidence="3" id="KW-1185">Reference proteome</keyword>
<dbReference type="PANTHER" id="PTHR32487:SF0">
    <property type="entry name" value="3-OXO-DELTA(4,5)-STEROID 5-BETA-REDUCTASE"/>
    <property type="match status" value="1"/>
</dbReference>
<name>A0ABU0BZ88_9HYPH</name>
<proteinExistence type="predicted"/>